<organism evidence="1 2">
    <name type="scientific">Achromobacter spanius</name>
    <dbReference type="NCBI Taxonomy" id="217203"/>
    <lineage>
        <taxon>Bacteria</taxon>
        <taxon>Pseudomonadati</taxon>
        <taxon>Pseudomonadota</taxon>
        <taxon>Betaproteobacteria</taxon>
        <taxon>Burkholderiales</taxon>
        <taxon>Alcaligenaceae</taxon>
        <taxon>Achromobacter</taxon>
    </lineage>
</organism>
<evidence type="ECO:0000313" key="2">
    <source>
        <dbReference type="Proteomes" id="UP000037511"/>
    </source>
</evidence>
<evidence type="ECO:0000313" key="1">
    <source>
        <dbReference type="EMBL" id="KNE23850.1"/>
    </source>
</evidence>
<name>A0AAW3HY59_9BURK</name>
<comment type="caution">
    <text evidence="1">The sequence shown here is derived from an EMBL/GenBank/DDBJ whole genome shotgun (WGS) entry which is preliminary data.</text>
</comment>
<dbReference type="EMBL" id="LGVG01000054">
    <property type="protein sequence ID" value="KNE23850.1"/>
    <property type="molecule type" value="Genomic_DNA"/>
</dbReference>
<dbReference type="Proteomes" id="UP000037511">
    <property type="component" value="Unassembled WGS sequence"/>
</dbReference>
<reference evidence="1 2" key="1">
    <citation type="submission" date="2015-07" db="EMBL/GenBank/DDBJ databases">
        <title>Draft genome of Achromobacter spanius.</title>
        <authorList>
            <person name="Wang X."/>
        </authorList>
    </citation>
    <scope>NUCLEOTIDE SEQUENCE [LARGE SCALE GENOMIC DNA]</scope>
    <source>
        <strain evidence="1 2">CGMCC9173</strain>
    </source>
</reference>
<gene>
    <name evidence="1" type="ORF">AFM18_26375</name>
</gene>
<proteinExistence type="predicted"/>
<dbReference type="RefSeq" id="WP_050449869.1">
    <property type="nucleotide sequence ID" value="NZ_LGVG01000054.1"/>
</dbReference>
<accession>A0AAW3HY59</accession>
<sequence length="70" mass="7909">MTENNAALRDTALLAPNLWGQVYLSSRWTHGVDHEYSMALADDAVRAFDDERCTNHDDLDFVVAEIARVD</sequence>
<protein>
    <submittedName>
        <fullName evidence="1">Uncharacterized protein</fullName>
    </submittedName>
</protein>
<dbReference type="AlphaFoldDB" id="A0AAW3HY59"/>